<sequence>MRKLVPISQLTPAQVDHLRMTVEADLLAEAERKGHARDTMVVLDLMPYADLNVTGATGGAHDYWNTPACVAHTETDIVNHALDDDEFVAIYGIAMDDA</sequence>
<organism evidence="1">
    <name type="scientific">marine sediment metagenome</name>
    <dbReference type="NCBI Taxonomy" id="412755"/>
    <lineage>
        <taxon>unclassified sequences</taxon>
        <taxon>metagenomes</taxon>
        <taxon>ecological metagenomes</taxon>
    </lineage>
</organism>
<evidence type="ECO:0000313" key="1">
    <source>
        <dbReference type="EMBL" id="GAI48988.1"/>
    </source>
</evidence>
<dbReference type="AlphaFoldDB" id="X1NZF7"/>
<accession>X1NZF7</accession>
<name>X1NZF7_9ZZZZ</name>
<protein>
    <submittedName>
        <fullName evidence="1">Uncharacterized protein</fullName>
    </submittedName>
</protein>
<proteinExistence type="predicted"/>
<dbReference type="EMBL" id="BARV01038587">
    <property type="protein sequence ID" value="GAI48988.1"/>
    <property type="molecule type" value="Genomic_DNA"/>
</dbReference>
<gene>
    <name evidence="1" type="ORF">S06H3_59400</name>
</gene>
<reference evidence="1" key="1">
    <citation type="journal article" date="2014" name="Front. Microbiol.">
        <title>High frequency of phylogenetically diverse reductive dehalogenase-homologous genes in deep subseafloor sedimentary metagenomes.</title>
        <authorList>
            <person name="Kawai M."/>
            <person name="Futagami T."/>
            <person name="Toyoda A."/>
            <person name="Takaki Y."/>
            <person name="Nishi S."/>
            <person name="Hori S."/>
            <person name="Arai W."/>
            <person name="Tsubouchi T."/>
            <person name="Morono Y."/>
            <person name="Uchiyama I."/>
            <person name="Ito T."/>
            <person name="Fujiyama A."/>
            <person name="Inagaki F."/>
            <person name="Takami H."/>
        </authorList>
    </citation>
    <scope>NUCLEOTIDE SEQUENCE</scope>
    <source>
        <strain evidence="1">Expedition CK06-06</strain>
    </source>
</reference>
<feature type="non-terminal residue" evidence="1">
    <location>
        <position position="98"/>
    </location>
</feature>
<comment type="caution">
    <text evidence="1">The sequence shown here is derived from an EMBL/GenBank/DDBJ whole genome shotgun (WGS) entry which is preliminary data.</text>
</comment>